<evidence type="ECO:0008006" key="4">
    <source>
        <dbReference type="Google" id="ProtNLM"/>
    </source>
</evidence>
<sequence length="372" mass="39396">MNTIEDLRAALDYAAAPARPDTAAIIARGRRRRFRRRAAVGGGIVAVVTAVVAVNPWTVDTADVPPLHGSAPTGVLVAALTAQPYEAPERFDPLTRTLHIGWVPDGLTDEQAVIEPTAQTFGGFDEEWEDGGKDFGLVVKVLAKGQPVSALAGGALGMPTDPVERPTDAVNGRPAVCLSDPAVSGSCGALRWEYAPEAWARVSYAGSRGHTPAAAAAVVRRVAESVRLTAAEPVRLPFTLTGPTADLHAASTLVRITKPGRPGRDGERWSAQIILVDDPAEADGSYGEARQLVIGVRRTTDPSGRTSRDAAPNTMVDDHEARHSGAALVVWNVSGTRVFTEYQNWNADPTSAYADLRVLADPADPAGWRTVR</sequence>
<comment type="caution">
    <text evidence="2">The sequence shown here is derived from an EMBL/GenBank/DDBJ whole genome shotgun (WGS) entry which is preliminary data.</text>
</comment>
<organism evidence="2 3">
    <name type="scientific">Asanoa siamensis</name>
    <dbReference type="NCBI Taxonomy" id="926357"/>
    <lineage>
        <taxon>Bacteria</taxon>
        <taxon>Bacillati</taxon>
        <taxon>Actinomycetota</taxon>
        <taxon>Actinomycetes</taxon>
        <taxon>Micromonosporales</taxon>
        <taxon>Micromonosporaceae</taxon>
        <taxon>Asanoa</taxon>
    </lineage>
</organism>
<evidence type="ECO:0000313" key="2">
    <source>
        <dbReference type="EMBL" id="GIF72189.1"/>
    </source>
</evidence>
<accession>A0ABQ4CLN0</accession>
<evidence type="ECO:0000256" key="1">
    <source>
        <dbReference type="SAM" id="Phobius"/>
    </source>
</evidence>
<dbReference type="EMBL" id="BONE01000010">
    <property type="protein sequence ID" value="GIF72189.1"/>
    <property type="molecule type" value="Genomic_DNA"/>
</dbReference>
<evidence type="ECO:0000313" key="3">
    <source>
        <dbReference type="Proteomes" id="UP000604117"/>
    </source>
</evidence>
<keyword evidence="3" id="KW-1185">Reference proteome</keyword>
<dbReference type="Proteomes" id="UP000604117">
    <property type="component" value="Unassembled WGS sequence"/>
</dbReference>
<gene>
    <name evidence="2" type="ORF">Asi02nite_17070</name>
</gene>
<protein>
    <recommendedName>
        <fullName evidence="4">LigA protein</fullName>
    </recommendedName>
</protein>
<dbReference type="RefSeq" id="WP_203711651.1">
    <property type="nucleotide sequence ID" value="NZ_BONE01000010.1"/>
</dbReference>
<feature type="transmembrane region" description="Helical" evidence="1">
    <location>
        <begin position="38"/>
        <end position="57"/>
    </location>
</feature>
<keyword evidence="1" id="KW-0812">Transmembrane</keyword>
<keyword evidence="1" id="KW-1133">Transmembrane helix</keyword>
<name>A0ABQ4CLN0_9ACTN</name>
<reference evidence="2 3" key="1">
    <citation type="submission" date="2021-01" db="EMBL/GenBank/DDBJ databases">
        <title>Whole genome shotgun sequence of Asanoa siamensis NBRC 107932.</title>
        <authorList>
            <person name="Komaki H."/>
            <person name="Tamura T."/>
        </authorList>
    </citation>
    <scope>NUCLEOTIDE SEQUENCE [LARGE SCALE GENOMIC DNA]</scope>
    <source>
        <strain evidence="2 3">NBRC 107932</strain>
    </source>
</reference>
<proteinExistence type="predicted"/>
<keyword evidence="1" id="KW-0472">Membrane</keyword>